<name>A0A3S5BGB0_9PLAT</name>
<comment type="caution">
    <text evidence="11">The sequence shown here is derived from an EMBL/GenBank/DDBJ whole genome shotgun (WGS) entry which is preliminary data.</text>
</comment>
<evidence type="ECO:0000256" key="4">
    <source>
        <dbReference type="ARBA" id="ARBA00022846"/>
    </source>
</evidence>
<dbReference type="GO" id="GO:0060294">
    <property type="term" value="P:cilium movement involved in cell motility"/>
    <property type="evidence" value="ECO:0007669"/>
    <property type="project" value="UniProtKB-UniRule"/>
</dbReference>
<evidence type="ECO:0000256" key="3">
    <source>
        <dbReference type="ARBA" id="ARBA00022490"/>
    </source>
</evidence>
<comment type="function">
    <text evidence="9">Microtubule inner protein (MIP) part of the dynein-decorated doublet microtubules (DMTs) in cilia and flagellar axoneme. Forms filamentous polymers in the walls of ciliary and flagellar microtubules.</text>
</comment>
<keyword evidence="5" id="KW-0175">Coiled coil</keyword>
<dbReference type="InterPro" id="IPR048256">
    <property type="entry name" value="Tektin-like"/>
</dbReference>
<evidence type="ECO:0000256" key="8">
    <source>
        <dbReference type="ARBA" id="ARBA00023273"/>
    </source>
</evidence>
<dbReference type="InterPro" id="IPR000435">
    <property type="entry name" value="Tektins"/>
</dbReference>
<evidence type="ECO:0000256" key="9">
    <source>
        <dbReference type="ARBA" id="ARBA00045224"/>
    </source>
</evidence>
<dbReference type="EMBL" id="CAAALY010293213">
    <property type="protein sequence ID" value="VEL44273.1"/>
    <property type="molecule type" value="Genomic_DNA"/>
</dbReference>
<keyword evidence="3" id="KW-0963">Cytoplasm</keyword>
<sequence>MQQKKELENDIASLNDRLAKSHASLKGLCRQQLNLEEEIAIKTNTLFIDEVECMGMRKSITIHAY</sequence>
<dbReference type="PANTHER" id="PTHR19960">
    <property type="entry name" value="TEKTIN"/>
    <property type="match status" value="1"/>
</dbReference>
<organism evidence="11 12">
    <name type="scientific">Protopolystoma xenopodis</name>
    <dbReference type="NCBI Taxonomy" id="117903"/>
    <lineage>
        <taxon>Eukaryota</taxon>
        <taxon>Metazoa</taxon>
        <taxon>Spiralia</taxon>
        <taxon>Lophotrochozoa</taxon>
        <taxon>Platyhelminthes</taxon>
        <taxon>Monogenea</taxon>
        <taxon>Polyopisthocotylea</taxon>
        <taxon>Polystomatidea</taxon>
        <taxon>Polystomatidae</taxon>
        <taxon>Protopolystoma</taxon>
    </lineage>
</organism>
<keyword evidence="8 10" id="KW-0966">Cell projection</keyword>
<evidence type="ECO:0000256" key="7">
    <source>
        <dbReference type="ARBA" id="ARBA00023212"/>
    </source>
</evidence>
<evidence type="ECO:0000256" key="1">
    <source>
        <dbReference type="ARBA" id="ARBA00004611"/>
    </source>
</evidence>
<comment type="subcellular location">
    <subcellularLocation>
        <location evidence="10">Cytoplasm</location>
        <location evidence="10">Cytoskeleton</location>
        <location evidence="10">Cilium axoneme</location>
    </subcellularLocation>
    <subcellularLocation>
        <location evidence="1">Cytoplasm</location>
        <location evidence="1">Cytoskeleton</location>
        <location evidence="1">Flagellum axoneme</location>
    </subcellularLocation>
</comment>
<dbReference type="PANTHER" id="PTHR19960:SF25">
    <property type="entry name" value="TEKTIN-1"/>
    <property type="match status" value="1"/>
</dbReference>
<keyword evidence="4 10" id="KW-0282">Flagellum</keyword>
<dbReference type="GO" id="GO:0015630">
    <property type="term" value="C:microtubule cytoskeleton"/>
    <property type="evidence" value="ECO:0007669"/>
    <property type="project" value="UniProtKB-UniRule"/>
</dbReference>
<dbReference type="GO" id="GO:0005930">
    <property type="term" value="C:axoneme"/>
    <property type="evidence" value="ECO:0007669"/>
    <property type="project" value="UniProtKB-SubCell"/>
</dbReference>
<dbReference type="GO" id="GO:0005634">
    <property type="term" value="C:nucleus"/>
    <property type="evidence" value="ECO:0007669"/>
    <property type="project" value="TreeGrafter"/>
</dbReference>
<accession>A0A3S5BGB0</accession>
<dbReference type="GO" id="GO:0060271">
    <property type="term" value="P:cilium assembly"/>
    <property type="evidence" value="ECO:0007669"/>
    <property type="project" value="UniProtKB-UniRule"/>
</dbReference>
<dbReference type="OrthoDB" id="9886517at2759"/>
<reference evidence="11" key="1">
    <citation type="submission" date="2018-11" db="EMBL/GenBank/DDBJ databases">
        <authorList>
            <consortium name="Pathogen Informatics"/>
        </authorList>
    </citation>
    <scope>NUCLEOTIDE SEQUENCE</scope>
</reference>
<evidence type="ECO:0000313" key="12">
    <source>
        <dbReference type="Proteomes" id="UP000784294"/>
    </source>
</evidence>
<dbReference type="AlphaFoldDB" id="A0A3S5BGB0"/>
<evidence type="ECO:0000256" key="5">
    <source>
        <dbReference type="ARBA" id="ARBA00023054"/>
    </source>
</evidence>
<evidence type="ECO:0000256" key="10">
    <source>
        <dbReference type="RuleBase" id="RU367040"/>
    </source>
</evidence>
<protein>
    <recommendedName>
        <fullName evidence="10">Tektin</fullName>
    </recommendedName>
</protein>
<evidence type="ECO:0000256" key="2">
    <source>
        <dbReference type="ARBA" id="ARBA00007209"/>
    </source>
</evidence>
<evidence type="ECO:0000256" key="6">
    <source>
        <dbReference type="ARBA" id="ARBA00023069"/>
    </source>
</evidence>
<keyword evidence="12" id="KW-1185">Reference proteome</keyword>
<dbReference type="Proteomes" id="UP000784294">
    <property type="component" value="Unassembled WGS sequence"/>
</dbReference>
<evidence type="ECO:0000313" key="11">
    <source>
        <dbReference type="EMBL" id="VEL44273.1"/>
    </source>
</evidence>
<gene>
    <name evidence="11" type="ORF">PXEA_LOCUS37713</name>
</gene>
<keyword evidence="7" id="KW-0206">Cytoskeleton</keyword>
<comment type="similarity">
    <text evidence="2 10">Belongs to the tektin family.</text>
</comment>
<proteinExistence type="inferred from homology"/>
<keyword evidence="6 10" id="KW-0969">Cilium</keyword>
<dbReference type="Pfam" id="PF03148">
    <property type="entry name" value="Tektin"/>
    <property type="match status" value="1"/>
</dbReference>